<protein>
    <submittedName>
        <fullName evidence="2">Uncharacterized protein</fullName>
    </submittedName>
</protein>
<feature type="region of interest" description="Disordered" evidence="1">
    <location>
        <begin position="1182"/>
        <end position="1265"/>
    </location>
</feature>
<accession>A0ABQ9GQA5</accession>
<proteinExistence type="predicted"/>
<organism evidence="2 3">
    <name type="scientific">Dryococelus australis</name>
    <dbReference type="NCBI Taxonomy" id="614101"/>
    <lineage>
        <taxon>Eukaryota</taxon>
        <taxon>Metazoa</taxon>
        <taxon>Ecdysozoa</taxon>
        <taxon>Arthropoda</taxon>
        <taxon>Hexapoda</taxon>
        <taxon>Insecta</taxon>
        <taxon>Pterygota</taxon>
        <taxon>Neoptera</taxon>
        <taxon>Polyneoptera</taxon>
        <taxon>Phasmatodea</taxon>
        <taxon>Verophasmatodea</taxon>
        <taxon>Anareolatae</taxon>
        <taxon>Phasmatidae</taxon>
        <taxon>Eurycanthinae</taxon>
        <taxon>Dryococelus</taxon>
    </lineage>
</organism>
<gene>
    <name evidence="2" type="ORF">PR048_025045</name>
</gene>
<feature type="region of interest" description="Disordered" evidence="1">
    <location>
        <begin position="1101"/>
        <end position="1128"/>
    </location>
</feature>
<evidence type="ECO:0000313" key="3">
    <source>
        <dbReference type="Proteomes" id="UP001159363"/>
    </source>
</evidence>
<reference evidence="2 3" key="1">
    <citation type="submission" date="2023-02" db="EMBL/GenBank/DDBJ databases">
        <title>LHISI_Scaffold_Assembly.</title>
        <authorList>
            <person name="Stuart O.P."/>
            <person name="Cleave R."/>
            <person name="Magrath M.J.L."/>
            <person name="Mikheyev A.S."/>
        </authorList>
    </citation>
    <scope>NUCLEOTIDE SEQUENCE [LARGE SCALE GENOMIC DNA]</scope>
    <source>
        <strain evidence="2">Daus_M_001</strain>
        <tissue evidence="2">Leg muscle</tissue>
    </source>
</reference>
<name>A0ABQ9GQA5_9NEOP</name>
<comment type="caution">
    <text evidence="2">The sequence shown here is derived from an EMBL/GenBank/DDBJ whole genome shotgun (WGS) entry which is preliminary data.</text>
</comment>
<dbReference type="EMBL" id="JARBHB010000010">
    <property type="protein sequence ID" value="KAJ8874203.1"/>
    <property type="molecule type" value="Genomic_DNA"/>
</dbReference>
<feature type="compositionally biased region" description="Basic and acidic residues" evidence="1">
    <location>
        <begin position="1198"/>
        <end position="1207"/>
    </location>
</feature>
<dbReference type="Proteomes" id="UP001159363">
    <property type="component" value="Chromosome 9"/>
</dbReference>
<evidence type="ECO:0000256" key="1">
    <source>
        <dbReference type="SAM" id="MobiDB-lite"/>
    </source>
</evidence>
<keyword evidence="3" id="KW-1185">Reference proteome</keyword>
<sequence>MLRNVTSQIRGWTPAISSLTSWPHENPRSALYSQCYNCRLRLDTHETRLVSTRKPQCERGCDGRERRVTIPELQLLSLTVVIVCPRHSSGQRSPSTHSHTHTHTNASTRNKFNFLPPLNLSPASRDTSKYAILVFAIHALTIVPHTHTHTHTHAPAPTPPLWPRFLYRVASGQREKGDRLKMASDVFNGVVAYGGMHSQKSPPPPRVCIIHEDAGTWLQRARIARKVPFETPGKSISTTPIDSPELYSVFNASYMDKGKNYAYYIPQIFGECYKKVYLWLTQWLLKFPTAWFPGSIRQQVDVKGLWQRILPGKFCNTLKEGTRLPSTGRALKLCSSPVRLSPHSVPRAGRNKTSLLSRITLLPLTQMLVKRYVLQIDQVVSPIEWGFRGKYRDHLAAYNCRPSITTSAPNGQASKHTSAGYCPVMHECANQAVASDKTGKLLAGVGIDGENGVACRRKFSSHETPCLTFIKNNSPLQSAVTFNQRTGVRVPTGSLPDIHTCGTRAGRCCWSASFLGNLPFFPRPFILALFHTHLALPASSLKTSILRAAQISSLTHSLTNILVSDWGSSLKEARGNRRAPSSHAKCPNLSWPYVTIQWMAVGQNSCRYSHLVRGGGCVGGQRVSTLQSANGGFVEAPADLPSRVRGIWGNYATRNHITLGITLYGVGLSASLSKDPRRDEAIKMQLGVPLFAFRHNNQPTATVSFSNQRAIDICTIAHKTVESSLEDVSKCLIISQRRNGLEATVAERLDCSPRTGFDPRAVHFGFSQLGIMPGLFRWSGGFLGVLRLPLPLHSDAAPFSPRFTHAVKSLPNLSTSLVFPNINLFVRVEEVIGNHTVAVREPSGLFARRDRAVIYGAASLGLWWPQINFSLTRASGDYNQSDLGTSAQDISERGSDIHLHLTSCPLREPWRAGIAQMVHTSRHPLPLQMSWDDKSTTLCHAAIRADRSGMETRWPGARIETKAKRSRQQKTKLRGLISRATLRAQPPTLSARQRLPVRDNTSRLARNVQQTLSRDSKLGFTLPLRMDTSQLVYAGGKFTHGGKVCWVGNGGANVSAVFRQARPQKQRVAVGVIMASVLGPFPLPPGARSMKLITAGENLLLKQPPGGGGGSGRQEKKRMGGGEGRTCRQAAVARNPPLAMFSTRELAIFGHAGICTLRGMGCALEYENRALSSTSSLIDGRKGRTTYARAPNVGYDPTSKRNKDHLSKCPPPPPGQHITDPARGISDPRVRDQRPRYEGSVTQGQKRGRGQKSRTYDLYPKNPNQTYKESASVLARNGNETIREETMSCAVRGLEATTSGMTEYSPRLCELQSSGESDRIRVHTGGRMLGRATVISDAEITLLARVCVLCACAHVLVAGACAEDDRSVYLIFSPQCRHDEHFIRHAKLYVIRPVPFCGGITGLTSKSCTVGQDTSGPITQCLKSVPVMSIRARAAPNLGYRVSLRHLKNGLDYYPSLSQPDSGCGEPSRARPAAIKIANGRRVERAAREVTRVREICDCEHQRSEGCDWQAGLLGLQQFQAWRGPYTKILAHRAAEKLLVLYAKKKKLRATGIFELLALGSQLLGVELPALVALAVGISLPNTKCGVKRHTVGTEYRVTGTDLSCYGCPWESCNSSRAMDMAYLCYVGVRSTDQHTSAVPSMTAARQVGDARGETSPASPLHPPPPLVDTMITETPAKHDATQGPYYGDPIKIRIQYFFFPKAEFKSAYFIVNKKTRRILSRMHGIAEEAVCGTHRADESKVRWIWSSAGMKWQGETRYSRENPPTRGNVHRIYHMRKSDVISPGLLWGISVLNNPPSSPLRD</sequence>
<feature type="compositionally biased region" description="Basic and acidic residues" evidence="1">
    <location>
        <begin position="1226"/>
        <end position="1237"/>
    </location>
</feature>
<feature type="region of interest" description="Disordered" evidence="1">
    <location>
        <begin position="88"/>
        <end position="114"/>
    </location>
</feature>
<evidence type="ECO:0000313" key="2">
    <source>
        <dbReference type="EMBL" id="KAJ8874203.1"/>
    </source>
</evidence>